<evidence type="ECO:0000256" key="7">
    <source>
        <dbReference type="ARBA" id="ARBA00022801"/>
    </source>
</evidence>
<feature type="binding site" evidence="12">
    <location>
        <position position="159"/>
    </location>
    <ligand>
        <name>Zn(2+)</name>
        <dbReference type="ChEBI" id="CHEBI:29105"/>
        <note>catalytic</note>
    </ligand>
</feature>
<dbReference type="InterPro" id="IPR022919">
    <property type="entry name" value="Pept_M48_protease_HtpX"/>
</dbReference>
<dbReference type="GO" id="GO:0005886">
    <property type="term" value="C:plasma membrane"/>
    <property type="evidence" value="ECO:0007669"/>
    <property type="project" value="UniProtKB-SubCell"/>
</dbReference>
<dbReference type="EC" id="3.4.24.-" evidence="12"/>
<keyword evidence="6 12" id="KW-0479">Metal-binding</keyword>
<gene>
    <name evidence="12" type="primary">htpX</name>
    <name evidence="14" type="ORF">ACD_78C00422G0008</name>
</gene>
<proteinExistence type="inferred from homology"/>
<dbReference type="GO" id="GO:0004222">
    <property type="term" value="F:metalloendopeptidase activity"/>
    <property type="evidence" value="ECO:0007669"/>
    <property type="project" value="UniProtKB-UniRule"/>
</dbReference>
<dbReference type="InterPro" id="IPR001915">
    <property type="entry name" value="Peptidase_M48"/>
</dbReference>
<dbReference type="NCBIfam" id="NF003965">
    <property type="entry name" value="PRK05457.1"/>
    <property type="match status" value="1"/>
</dbReference>
<evidence type="ECO:0000256" key="2">
    <source>
        <dbReference type="ARBA" id="ARBA00009779"/>
    </source>
</evidence>
<comment type="similarity">
    <text evidence="2 12">Belongs to the peptidase M48B family.</text>
</comment>
<dbReference type="CDD" id="cd07335">
    <property type="entry name" value="M48B_HtpX_like"/>
    <property type="match status" value="1"/>
</dbReference>
<protein>
    <recommendedName>
        <fullName evidence="12">Protease HtpX homolog</fullName>
        <ecNumber evidence="12">3.4.24.-</ecNumber>
    </recommendedName>
</protein>
<reference evidence="14" key="1">
    <citation type="journal article" date="2012" name="Science">
        <title>Fermentation, hydrogen, and sulfur metabolism in multiple uncultivated bacterial phyla.</title>
        <authorList>
            <person name="Wrighton K.C."/>
            <person name="Thomas B.C."/>
            <person name="Sharon I."/>
            <person name="Miller C.S."/>
            <person name="Castelle C.J."/>
            <person name="VerBerkmoes N.C."/>
            <person name="Wilkins M.J."/>
            <person name="Hettich R.L."/>
            <person name="Lipton M.S."/>
            <person name="Williams K.H."/>
            <person name="Long P.E."/>
            <person name="Banfield J.F."/>
        </authorList>
    </citation>
    <scope>NUCLEOTIDE SEQUENCE [LARGE SCALE GENOMIC DNA]</scope>
</reference>
<keyword evidence="8 12" id="KW-0862">Zinc</keyword>
<dbReference type="Gene3D" id="3.30.2010.10">
    <property type="entry name" value="Metalloproteases ('zincins'), catalytic domain"/>
    <property type="match status" value="1"/>
</dbReference>
<evidence type="ECO:0000256" key="3">
    <source>
        <dbReference type="ARBA" id="ARBA00022475"/>
    </source>
</evidence>
<keyword evidence="5 12" id="KW-0812">Transmembrane</keyword>
<evidence type="ECO:0000256" key="5">
    <source>
        <dbReference type="ARBA" id="ARBA00022692"/>
    </source>
</evidence>
<dbReference type="InterPro" id="IPR050083">
    <property type="entry name" value="HtpX_protease"/>
</dbReference>
<dbReference type="PANTHER" id="PTHR43221:SF1">
    <property type="entry name" value="PROTEASE HTPX"/>
    <property type="match status" value="1"/>
</dbReference>
<evidence type="ECO:0000256" key="11">
    <source>
        <dbReference type="ARBA" id="ARBA00023136"/>
    </source>
</evidence>
<feature type="active site" evidence="12">
    <location>
        <position position="156"/>
    </location>
</feature>
<keyword evidence="4 12" id="KW-0645">Protease</keyword>
<evidence type="ECO:0000256" key="8">
    <source>
        <dbReference type="ARBA" id="ARBA00022833"/>
    </source>
</evidence>
<feature type="domain" description="Peptidase M48" evidence="13">
    <location>
        <begin position="94"/>
        <end position="302"/>
    </location>
</feature>
<keyword evidence="11 12" id="KW-0472">Membrane</keyword>
<feature type="binding site" evidence="12">
    <location>
        <position position="155"/>
    </location>
    <ligand>
        <name>Zn(2+)</name>
        <dbReference type="ChEBI" id="CHEBI:29105"/>
        <note>catalytic</note>
    </ligand>
</feature>
<evidence type="ECO:0000256" key="12">
    <source>
        <dbReference type="HAMAP-Rule" id="MF_00188"/>
    </source>
</evidence>
<name>K1XGJ8_9BACT</name>
<dbReference type="Pfam" id="PF01435">
    <property type="entry name" value="Peptidase_M48"/>
    <property type="match status" value="1"/>
</dbReference>
<evidence type="ECO:0000256" key="4">
    <source>
        <dbReference type="ARBA" id="ARBA00022670"/>
    </source>
</evidence>
<evidence type="ECO:0000259" key="13">
    <source>
        <dbReference type="Pfam" id="PF01435"/>
    </source>
</evidence>
<feature type="binding site" evidence="12">
    <location>
        <position position="233"/>
    </location>
    <ligand>
        <name>Zn(2+)</name>
        <dbReference type="ChEBI" id="CHEBI:29105"/>
        <note>catalytic</note>
    </ligand>
</feature>
<dbReference type="GO" id="GO:0006508">
    <property type="term" value="P:proteolysis"/>
    <property type="evidence" value="ECO:0007669"/>
    <property type="project" value="UniProtKB-KW"/>
</dbReference>
<evidence type="ECO:0000313" key="14">
    <source>
        <dbReference type="EMBL" id="EKD29405.1"/>
    </source>
</evidence>
<evidence type="ECO:0000256" key="6">
    <source>
        <dbReference type="ARBA" id="ARBA00022723"/>
    </source>
</evidence>
<organism evidence="14">
    <name type="scientific">uncultured bacterium</name>
    <name type="common">gcode 4</name>
    <dbReference type="NCBI Taxonomy" id="1234023"/>
    <lineage>
        <taxon>Bacteria</taxon>
        <taxon>environmental samples</taxon>
    </lineage>
</organism>
<dbReference type="GO" id="GO:0008270">
    <property type="term" value="F:zinc ion binding"/>
    <property type="evidence" value="ECO:0007669"/>
    <property type="project" value="UniProtKB-UniRule"/>
</dbReference>
<keyword evidence="7 12" id="KW-0378">Hydrolase</keyword>
<comment type="cofactor">
    <cofactor evidence="12">
        <name>Zn(2+)</name>
        <dbReference type="ChEBI" id="CHEBI:29105"/>
    </cofactor>
    <text evidence="12">Binds 1 zinc ion per subunit.</text>
</comment>
<dbReference type="HAMAP" id="MF_00188">
    <property type="entry name" value="Pept_M48_protease_HtpX"/>
    <property type="match status" value="1"/>
</dbReference>
<evidence type="ECO:0000256" key="10">
    <source>
        <dbReference type="ARBA" id="ARBA00023049"/>
    </source>
</evidence>
<keyword evidence="10 12" id="KW-0482">Metalloprotease</keyword>
<dbReference type="PANTHER" id="PTHR43221">
    <property type="entry name" value="PROTEASE HTPX"/>
    <property type="match status" value="1"/>
</dbReference>
<comment type="caution">
    <text evidence="14">The sequence shown here is derived from an EMBL/GenBank/DDBJ whole genome shotgun (WGS) entry which is preliminary data.</text>
</comment>
<evidence type="ECO:0000256" key="9">
    <source>
        <dbReference type="ARBA" id="ARBA00022989"/>
    </source>
</evidence>
<comment type="subcellular location">
    <subcellularLocation>
        <location evidence="1 12">Cell membrane</location>
        <topology evidence="1 12">Multi-pass membrane protein</topology>
    </subcellularLocation>
</comment>
<dbReference type="EMBL" id="AMFJ01034422">
    <property type="protein sequence ID" value="EKD29405.1"/>
    <property type="molecule type" value="Genomic_DNA"/>
</dbReference>
<dbReference type="AlphaFoldDB" id="K1XGJ8"/>
<keyword evidence="3 12" id="KW-1003">Cell membrane</keyword>
<keyword evidence="9 12" id="KW-1133">Transmembrane helix</keyword>
<accession>K1XGJ8</accession>
<evidence type="ECO:0000256" key="1">
    <source>
        <dbReference type="ARBA" id="ARBA00004651"/>
    </source>
</evidence>
<sequence>MSIFKRIFLFLATNIAIILVVTVIIFVLERFFHIRITPSLAGGYSGLFIFALIFGFVGSFLSLAISRWMAKRMYKIQLLSESRLMDYDAKSQLVYTIVVKIARQNGIDMPEVGVYESNDPNAFATGPTKNRALVAVSTGLLSSMTPAEIEGVIAHEMSHILSGDMVTMTLLQWVLNTFVIFFARVIGHIVDSYVFKNEREWTGWGYMLSVLLLEMLLGILASLVLMAFSRYREYRADEGSARSVGKDKMIQALKRLQYITANQEIVDDGKLSTFKIHSEKGYFSLFMSHPSLTDRIANLESRYDL</sequence>